<keyword evidence="3" id="KW-1133">Transmembrane helix</keyword>
<dbReference type="PANTHER" id="PTHR34295">
    <property type="entry name" value="BIOTIN TRANSPORTER BIOY"/>
    <property type="match status" value="1"/>
</dbReference>
<keyword evidence="3" id="KW-0812">Transmembrane</keyword>
<keyword evidence="2 3" id="KW-0472">Membrane</keyword>
<evidence type="ECO:0000313" key="5">
    <source>
        <dbReference type="Proteomes" id="UP001500339"/>
    </source>
</evidence>
<dbReference type="PIRSF" id="PIRSF016661">
    <property type="entry name" value="BioY"/>
    <property type="match status" value="1"/>
</dbReference>
<keyword evidence="2" id="KW-0813">Transport</keyword>
<dbReference type="Gene3D" id="1.10.1760.20">
    <property type="match status" value="1"/>
</dbReference>
<feature type="transmembrane region" description="Helical" evidence="3">
    <location>
        <begin position="7"/>
        <end position="24"/>
    </location>
</feature>
<keyword evidence="2" id="KW-1003">Cell membrane</keyword>
<evidence type="ECO:0000256" key="1">
    <source>
        <dbReference type="ARBA" id="ARBA00010692"/>
    </source>
</evidence>
<gene>
    <name evidence="4" type="ORF">GCM10008905_11670</name>
</gene>
<feature type="transmembrane region" description="Helical" evidence="3">
    <location>
        <begin position="113"/>
        <end position="135"/>
    </location>
</feature>
<feature type="transmembrane region" description="Helical" evidence="3">
    <location>
        <begin position="147"/>
        <end position="171"/>
    </location>
</feature>
<feature type="transmembrane region" description="Helical" evidence="3">
    <location>
        <begin position="83"/>
        <end position="101"/>
    </location>
</feature>
<protein>
    <recommendedName>
        <fullName evidence="2">Biotin transporter</fullName>
    </recommendedName>
</protein>
<accession>A0ABP3TZI2</accession>
<comment type="caution">
    <text evidence="4">The sequence shown here is derived from an EMBL/GenBank/DDBJ whole genome shotgun (WGS) entry which is preliminary data.</text>
</comment>
<organism evidence="4 5">
    <name type="scientific">Clostridium malenominatum</name>
    <dbReference type="NCBI Taxonomy" id="1539"/>
    <lineage>
        <taxon>Bacteria</taxon>
        <taxon>Bacillati</taxon>
        <taxon>Bacillota</taxon>
        <taxon>Clostridia</taxon>
        <taxon>Eubacteriales</taxon>
        <taxon>Clostridiaceae</taxon>
        <taxon>Clostridium</taxon>
    </lineage>
</organism>
<name>A0ABP3TZI2_9CLOT</name>
<sequence>MKISIKNIINISLFVALTAIGAFIKIPIAPAPITLQFLFTALSGILLGSKYGALSQLLYMLIGLFGVPIFTKGGGFNYIFEPSFGYIIGFVFASYAIGKIVEKNINSSFKNIAMASFVGIMVTYLIGVPYLYIILKHVNGVNITINKVLNIGLIIFLPGDILKCIITGILGERILKYRRMF</sequence>
<dbReference type="RefSeq" id="WP_343767697.1">
    <property type="nucleotide sequence ID" value="NZ_BAAACF010000001.1"/>
</dbReference>
<proteinExistence type="inferred from homology"/>
<evidence type="ECO:0000313" key="4">
    <source>
        <dbReference type="EMBL" id="GAA0721331.1"/>
    </source>
</evidence>
<dbReference type="PANTHER" id="PTHR34295:SF1">
    <property type="entry name" value="BIOTIN TRANSPORTER BIOY"/>
    <property type="match status" value="1"/>
</dbReference>
<comment type="subcellular location">
    <subcellularLocation>
        <location evidence="2">Cell membrane</location>
        <topology evidence="2">Multi-pass membrane protein</topology>
    </subcellularLocation>
</comment>
<dbReference type="Proteomes" id="UP001500339">
    <property type="component" value="Unassembled WGS sequence"/>
</dbReference>
<keyword evidence="5" id="KW-1185">Reference proteome</keyword>
<dbReference type="Pfam" id="PF02632">
    <property type="entry name" value="BioY"/>
    <property type="match status" value="1"/>
</dbReference>
<evidence type="ECO:0000256" key="2">
    <source>
        <dbReference type="PIRNR" id="PIRNR016661"/>
    </source>
</evidence>
<evidence type="ECO:0000256" key="3">
    <source>
        <dbReference type="SAM" id="Phobius"/>
    </source>
</evidence>
<dbReference type="InterPro" id="IPR003784">
    <property type="entry name" value="BioY"/>
</dbReference>
<comment type="similarity">
    <text evidence="1 2">Belongs to the BioY family.</text>
</comment>
<dbReference type="EMBL" id="BAAACF010000001">
    <property type="protein sequence ID" value="GAA0721331.1"/>
    <property type="molecule type" value="Genomic_DNA"/>
</dbReference>
<reference evidence="5" key="1">
    <citation type="journal article" date="2019" name="Int. J. Syst. Evol. Microbiol.">
        <title>The Global Catalogue of Microorganisms (GCM) 10K type strain sequencing project: providing services to taxonomists for standard genome sequencing and annotation.</title>
        <authorList>
            <consortium name="The Broad Institute Genomics Platform"/>
            <consortium name="The Broad Institute Genome Sequencing Center for Infectious Disease"/>
            <person name="Wu L."/>
            <person name="Ma J."/>
        </authorList>
    </citation>
    <scope>NUCLEOTIDE SEQUENCE [LARGE SCALE GENOMIC DNA]</scope>
    <source>
        <strain evidence="5">JCM 1405</strain>
    </source>
</reference>
<feature type="transmembrane region" description="Helical" evidence="3">
    <location>
        <begin position="54"/>
        <end position="71"/>
    </location>
</feature>